<comment type="caution">
    <text evidence="9">The sequence shown here is derived from an EMBL/GenBank/DDBJ whole genome shotgun (WGS) entry which is preliminary data.</text>
</comment>
<evidence type="ECO:0000256" key="6">
    <source>
        <dbReference type="ARBA" id="ARBA00023136"/>
    </source>
</evidence>
<dbReference type="Gene3D" id="1.20.1110.10">
    <property type="entry name" value="Calcium-transporting ATPase, transmembrane domain"/>
    <property type="match status" value="1"/>
</dbReference>
<sequence>MIVYHPGRWHVGFAFSLAGSVLPKAMLWGIPSGILAVGLSLFMKQLEVTMDNFSVSQAWAAYNAMLAFLVVFRTTQAYSRYWEGATKLKQVRGEWFGAASSLFAFCSRKEEKEEEVTKFQHLLVRLVSMLWATALEQLAGHDLGFEVLDISGLSSESVAYVRQQEDKCEVILQWIQAAVVNHIDSHVLDVPPPIITRVFQELSRGRVSLEQVQTIIDVSFPFPYAQMIAFALMANSLIMPVLCASAMDSEAWCWGITTISITALWGVNYTAGELENPFNDDWNDLPLRDYCEEMNRSLARLLQPVVCRCPELHLEDYGSVKTQNWGLANRTAVERDVRAKSASTAKQSQVTLRQRFLRSRKKKGAQSTASMSTASLEENAFLTDVLAAENSTAPSVPSELAVEKAADASASSTGSVIGKPAEDAEPGDSKEPVQPVAIEVDPDDAETETAEIEATAAAVTPKAPSKKGPAANAKKAAGEPKRKSADPSSSSKDRGGPAQKASLLQKSRSRMETNESAECVKLTWGPELMVPACIAVGHALDLIAVALAVAAIPEGLPAVITTCLALGTSEMAKKNAIVRKLPSVETLGCTSVICSDKTGTLTTNEMCCTRLVLPKSSSEMVSYVVEGHSYAPVGLVQGLSEVDWQQQGSLQAFAKIAALCNESRLEVEAGSFRRIGEPTEAALLTLVEKLGVPDPLLHGRCWQKPRDREDAMAFCKLLEDTLSFSRLMPMAMFAAVFAHLLLGAAASSMYLESLCRGQICETPQHPMLDYDPDEKKCVCRSHPCWDDSGLIHSCPDAAMPYLVFHYDQDLKLKCECATHPFFQSVYLSKHLCKDQFCRDEKFPILDYNDSTKECFCRAHPCWDMDGQTHSCPNDDFPVLRYREDKDEKTGETKTVCDCVKKMVPPKDEL</sequence>
<keyword evidence="6 8" id="KW-0472">Membrane</keyword>
<dbReference type="GO" id="GO:0016887">
    <property type="term" value="F:ATP hydrolysis activity"/>
    <property type="evidence" value="ECO:0007669"/>
    <property type="project" value="InterPro"/>
</dbReference>
<proteinExistence type="predicted"/>
<dbReference type="Pfam" id="PF13246">
    <property type="entry name" value="Cation_ATPase"/>
    <property type="match status" value="1"/>
</dbReference>
<evidence type="ECO:0000256" key="3">
    <source>
        <dbReference type="ARBA" id="ARBA00022692"/>
    </source>
</evidence>
<comment type="subcellular location">
    <subcellularLocation>
        <location evidence="1">Membrane</location>
        <topology evidence="1">Multi-pass membrane protein</topology>
    </subcellularLocation>
</comment>
<dbReference type="Pfam" id="PF25539">
    <property type="entry name" value="Bestrophin_2"/>
    <property type="match status" value="1"/>
</dbReference>
<dbReference type="SUPFAM" id="SSF81660">
    <property type="entry name" value="Metal cation-transporting ATPase, ATP-binding domain N"/>
    <property type="match status" value="1"/>
</dbReference>
<evidence type="ECO:0000256" key="8">
    <source>
        <dbReference type="SAM" id="Phobius"/>
    </source>
</evidence>
<dbReference type="InterPro" id="IPR023214">
    <property type="entry name" value="HAD_sf"/>
</dbReference>
<dbReference type="NCBIfam" id="TIGR01494">
    <property type="entry name" value="ATPase_P-type"/>
    <property type="match status" value="1"/>
</dbReference>
<dbReference type="Proteomes" id="UP000186817">
    <property type="component" value="Unassembled WGS sequence"/>
</dbReference>
<evidence type="ECO:0000313" key="9">
    <source>
        <dbReference type="EMBL" id="OLP90849.1"/>
    </source>
</evidence>
<dbReference type="GO" id="GO:0005524">
    <property type="term" value="F:ATP binding"/>
    <property type="evidence" value="ECO:0007669"/>
    <property type="project" value="InterPro"/>
</dbReference>
<evidence type="ECO:0000256" key="5">
    <source>
        <dbReference type="ARBA" id="ARBA00023065"/>
    </source>
</evidence>
<dbReference type="Gene3D" id="3.40.1110.10">
    <property type="entry name" value="Calcium-transporting ATPase, cytoplasmic domain N"/>
    <property type="match status" value="1"/>
</dbReference>
<feature type="compositionally biased region" description="Low complexity" evidence="7">
    <location>
        <begin position="455"/>
        <end position="475"/>
    </location>
</feature>
<evidence type="ECO:0000256" key="1">
    <source>
        <dbReference type="ARBA" id="ARBA00004141"/>
    </source>
</evidence>
<dbReference type="OrthoDB" id="1625943at2759"/>
<feature type="compositionally biased region" description="Basic and acidic residues" evidence="7">
    <location>
        <begin position="476"/>
        <end position="495"/>
    </location>
</feature>
<dbReference type="InterPro" id="IPR023298">
    <property type="entry name" value="ATPase_P-typ_TM_dom_sf"/>
</dbReference>
<dbReference type="AlphaFoldDB" id="A0A1Q9D6M6"/>
<keyword evidence="2" id="KW-0813">Transport</keyword>
<evidence type="ECO:0000256" key="4">
    <source>
        <dbReference type="ARBA" id="ARBA00022989"/>
    </source>
</evidence>
<keyword evidence="3 8" id="KW-0812">Transmembrane</keyword>
<accession>A0A1Q9D6M6</accession>
<dbReference type="GO" id="GO:0005254">
    <property type="term" value="F:chloride channel activity"/>
    <property type="evidence" value="ECO:0007669"/>
    <property type="project" value="InterPro"/>
</dbReference>
<dbReference type="PANTHER" id="PTHR42861">
    <property type="entry name" value="CALCIUM-TRANSPORTING ATPASE"/>
    <property type="match status" value="1"/>
</dbReference>
<dbReference type="PROSITE" id="PS00154">
    <property type="entry name" value="ATPASE_E1_E2"/>
    <property type="match status" value="1"/>
</dbReference>
<gene>
    <name evidence="9" type="primary">ECA1</name>
    <name evidence="9" type="ORF">AK812_SmicGene27534</name>
</gene>
<evidence type="ECO:0000256" key="2">
    <source>
        <dbReference type="ARBA" id="ARBA00022448"/>
    </source>
</evidence>
<dbReference type="InterPro" id="IPR018303">
    <property type="entry name" value="ATPase_P-typ_P_site"/>
</dbReference>
<dbReference type="InterPro" id="IPR001757">
    <property type="entry name" value="P_typ_ATPase"/>
</dbReference>
<organism evidence="9 10">
    <name type="scientific">Symbiodinium microadriaticum</name>
    <name type="common">Dinoflagellate</name>
    <name type="synonym">Zooxanthella microadriatica</name>
    <dbReference type="NCBI Taxonomy" id="2951"/>
    <lineage>
        <taxon>Eukaryota</taxon>
        <taxon>Sar</taxon>
        <taxon>Alveolata</taxon>
        <taxon>Dinophyceae</taxon>
        <taxon>Suessiales</taxon>
        <taxon>Symbiodiniaceae</taxon>
        <taxon>Symbiodinium</taxon>
    </lineage>
</organism>
<keyword evidence="5" id="KW-0406">Ion transport</keyword>
<evidence type="ECO:0000256" key="7">
    <source>
        <dbReference type="SAM" id="MobiDB-lite"/>
    </source>
</evidence>
<feature type="transmembrane region" description="Helical" evidence="8">
    <location>
        <begin position="55"/>
        <end position="72"/>
    </location>
</feature>
<reference evidence="9 10" key="1">
    <citation type="submission" date="2016-02" db="EMBL/GenBank/DDBJ databases">
        <title>Genome analysis of coral dinoflagellate symbionts highlights evolutionary adaptations to a symbiotic lifestyle.</title>
        <authorList>
            <person name="Aranda M."/>
            <person name="Li Y."/>
            <person name="Liew Y.J."/>
            <person name="Baumgarten S."/>
            <person name="Simakov O."/>
            <person name="Wilson M."/>
            <person name="Piel J."/>
            <person name="Ashoor H."/>
            <person name="Bougouffa S."/>
            <person name="Bajic V.B."/>
            <person name="Ryu T."/>
            <person name="Ravasi T."/>
            <person name="Bayer T."/>
            <person name="Micklem G."/>
            <person name="Kim H."/>
            <person name="Bhak J."/>
            <person name="Lajeunesse T.C."/>
            <person name="Voolstra C.R."/>
        </authorList>
    </citation>
    <scope>NUCLEOTIDE SEQUENCE [LARGE SCALE GENOMIC DNA]</scope>
    <source>
        <strain evidence="9 10">CCMP2467</strain>
    </source>
</reference>
<dbReference type="InterPro" id="IPR023299">
    <property type="entry name" value="ATPase_P-typ_cyto_dom_N"/>
</dbReference>
<name>A0A1Q9D6M6_SYMMI</name>
<dbReference type="InterPro" id="IPR044669">
    <property type="entry name" value="YneE/VCCN1/2-like"/>
</dbReference>
<protein>
    <submittedName>
        <fullName evidence="9">Calcium-transporting ATPase 1, endoplasmic reticulum-type</fullName>
    </submittedName>
</protein>
<feature type="region of interest" description="Disordered" evidence="7">
    <location>
        <begin position="398"/>
        <end position="434"/>
    </location>
</feature>
<evidence type="ECO:0000313" key="10">
    <source>
        <dbReference type="Proteomes" id="UP000186817"/>
    </source>
</evidence>
<dbReference type="EMBL" id="LSRX01000692">
    <property type="protein sequence ID" value="OLP90849.1"/>
    <property type="molecule type" value="Genomic_DNA"/>
</dbReference>
<feature type="region of interest" description="Disordered" evidence="7">
    <location>
        <begin position="455"/>
        <end position="512"/>
    </location>
</feature>
<dbReference type="Gene3D" id="3.40.50.1000">
    <property type="entry name" value="HAD superfamily/HAD-like"/>
    <property type="match status" value="1"/>
</dbReference>
<keyword evidence="10" id="KW-1185">Reference proteome</keyword>
<dbReference type="SUPFAM" id="SSF81665">
    <property type="entry name" value="Calcium ATPase, transmembrane domain M"/>
    <property type="match status" value="1"/>
</dbReference>
<keyword evidence="4 8" id="KW-1133">Transmembrane helix</keyword>
<dbReference type="GO" id="GO:0016020">
    <property type="term" value="C:membrane"/>
    <property type="evidence" value="ECO:0007669"/>
    <property type="project" value="UniProtKB-SubCell"/>
</dbReference>